<dbReference type="PRINTS" id="PR00864">
    <property type="entry name" value="PREPILNPTASE"/>
</dbReference>
<keyword evidence="4" id="KW-0997">Cell inner membrane</keyword>
<comment type="catalytic activity">
    <reaction evidence="9">
        <text>Typically cleaves a -Gly-|-Phe- bond to release an N-terminal, basic peptide of 5-8 residues from type IV prepilin, and then N-methylates the new N-terminal amino group, the methyl donor being S-adenosyl-L-methionine.</text>
        <dbReference type="EC" id="3.4.23.43"/>
    </reaction>
</comment>
<dbReference type="STRING" id="497965.Cyan7822_3257"/>
<keyword evidence="9 13" id="KW-0378">Hydrolase</keyword>
<keyword evidence="9" id="KW-0645">Protease</keyword>
<keyword evidence="6 10" id="KW-1133">Transmembrane helix</keyword>
<reference evidence="14" key="1">
    <citation type="journal article" date="2011" name="MBio">
        <title>Novel metabolic attributes of the genus Cyanothece, comprising a group of unicellular nitrogen-fixing Cyanobacteria.</title>
        <authorList>
            <person name="Bandyopadhyay A."/>
            <person name="Elvitigala T."/>
            <person name="Welsh E."/>
            <person name="Stockel J."/>
            <person name="Liberton M."/>
            <person name="Min H."/>
            <person name="Sherman L.A."/>
            <person name="Pakrasi H.B."/>
        </authorList>
    </citation>
    <scope>NUCLEOTIDE SEQUENCE [LARGE SCALE GENOMIC DNA]</scope>
    <source>
        <strain evidence="14">PCC 7822</strain>
    </source>
</reference>
<feature type="transmembrane region" description="Helical" evidence="10">
    <location>
        <begin position="6"/>
        <end position="29"/>
    </location>
</feature>
<dbReference type="PANTHER" id="PTHR30487:SF0">
    <property type="entry name" value="PREPILIN LEADER PEPTIDASE_N-METHYLTRANSFERASE-RELATED"/>
    <property type="match status" value="1"/>
</dbReference>
<evidence type="ECO:0000256" key="7">
    <source>
        <dbReference type="ARBA" id="ARBA00023136"/>
    </source>
</evidence>
<feature type="transmembrane region" description="Helical" evidence="10">
    <location>
        <begin position="207"/>
        <end position="230"/>
    </location>
</feature>
<dbReference type="Pfam" id="PF06750">
    <property type="entry name" value="A24_N_bact"/>
    <property type="match status" value="1"/>
</dbReference>
<evidence type="ECO:0000256" key="10">
    <source>
        <dbReference type="SAM" id="Phobius"/>
    </source>
</evidence>
<evidence type="ECO:0000256" key="3">
    <source>
        <dbReference type="ARBA" id="ARBA00022475"/>
    </source>
</evidence>
<protein>
    <recommendedName>
        <fullName evidence="9">Prepilin leader peptidase/N-methyltransferase</fullName>
        <ecNumber evidence="9">2.1.1.-</ecNumber>
        <ecNumber evidence="9">3.4.23.43</ecNumber>
    </recommendedName>
</protein>
<dbReference type="GO" id="GO:0004190">
    <property type="term" value="F:aspartic-type endopeptidase activity"/>
    <property type="evidence" value="ECO:0007669"/>
    <property type="project" value="UniProtKB-EC"/>
</dbReference>
<dbReference type="eggNOG" id="COG1989">
    <property type="taxonomic scope" value="Bacteria"/>
</dbReference>
<gene>
    <name evidence="13" type="ordered locus">Cyan7822_3257</name>
</gene>
<dbReference type="GO" id="GO:0008168">
    <property type="term" value="F:methyltransferase activity"/>
    <property type="evidence" value="ECO:0007669"/>
    <property type="project" value="UniProtKB-KW"/>
</dbReference>
<feature type="transmembrane region" description="Helical" evidence="10">
    <location>
        <begin position="105"/>
        <end position="122"/>
    </location>
</feature>
<dbReference type="Pfam" id="PF01478">
    <property type="entry name" value="Peptidase_A24"/>
    <property type="match status" value="1"/>
</dbReference>
<dbReference type="EMBL" id="CP002198">
    <property type="protein sequence ID" value="ADN15207.1"/>
    <property type="molecule type" value="Genomic_DNA"/>
</dbReference>
<dbReference type="AlphaFoldDB" id="E0UBZ2"/>
<feature type="transmembrane region" description="Helical" evidence="10">
    <location>
        <begin position="158"/>
        <end position="178"/>
    </location>
</feature>
<keyword evidence="3" id="KW-1003">Cell membrane</keyword>
<evidence type="ECO:0000259" key="12">
    <source>
        <dbReference type="Pfam" id="PF06750"/>
    </source>
</evidence>
<dbReference type="InterPro" id="IPR000045">
    <property type="entry name" value="Prepilin_IV_endopep_pep"/>
</dbReference>
<dbReference type="Proteomes" id="UP000008206">
    <property type="component" value="Chromosome"/>
</dbReference>
<evidence type="ECO:0000256" key="9">
    <source>
        <dbReference type="RuleBase" id="RU003794"/>
    </source>
</evidence>
<dbReference type="GO" id="GO:0006465">
    <property type="term" value="P:signal peptide processing"/>
    <property type="evidence" value="ECO:0007669"/>
    <property type="project" value="TreeGrafter"/>
</dbReference>
<dbReference type="EC" id="3.4.23.43" evidence="9"/>
<dbReference type="RefSeq" id="WP_013323300.1">
    <property type="nucleotide sequence ID" value="NC_014501.1"/>
</dbReference>
<evidence type="ECO:0000313" key="14">
    <source>
        <dbReference type="Proteomes" id="UP000008206"/>
    </source>
</evidence>
<keyword evidence="9" id="KW-0511">Multifunctional enzyme</keyword>
<evidence type="ECO:0000256" key="4">
    <source>
        <dbReference type="ARBA" id="ARBA00022519"/>
    </source>
</evidence>
<keyword evidence="7 10" id="KW-0472">Membrane</keyword>
<keyword evidence="9" id="KW-0808">Transferase</keyword>
<feature type="transmembrane region" description="Helical" evidence="10">
    <location>
        <begin position="237"/>
        <end position="255"/>
    </location>
</feature>
<proteinExistence type="inferred from homology"/>
<feature type="domain" description="Prepilin type IV endopeptidase peptidase" evidence="11">
    <location>
        <begin position="108"/>
        <end position="224"/>
    </location>
</feature>
<evidence type="ECO:0000313" key="13">
    <source>
        <dbReference type="EMBL" id="ADN15207.1"/>
    </source>
</evidence>
<evidence type="ECO:0000256" key="5">
    <source>
        <dbReference type="ARBA" id="ARBA00022692"/>
    </source>
</evidence>
<dbReference type="GO" id="GO:0032259">
    <property type="term" value="P:methylation"/>
    <property type="evidence" value="ECO:0007669"/>
    <property type="project" value="UniProtKB-KW"/>
</dbReference>
<evidence type="ECO:0000256" key="8">
    <source>
        <dbReference type="RuleBase" id="RU003793"/>
    </source>
</evidence>
<dbReference type="Gene3D" id="1.20.120.1220">
    <property type="match status" value="1"/>
</dbReference>
<keyword evidence="9" id="KW-0489">Methyltransferase</keyword>
<dbReference type="InterPro" id="IPR014032">
    <property type="entry name" value="Peptidase_A24A_bac"/>
</dbReference>
<comment type="subcellular location">
    <subcellularLocation>
        <location evidence="1">Cell inner membrane</location>
        <topology evidence="1">Multi-pass membrane protein</topology>
    </subcellularLocation>
    <subcellularLocation>
        <location evidence="9">Cell membrane</location>
        <topology evidence="9">Multi-pass membrane protein</topology>
    </subcellularLocation>
</comment>
<keyword evidence="14" id="KW-1185">Reference proteome</keyword>
<evidence type="ECO:0000259" key="11">
    <source>
        <dbReference type="Pfam" id="PF01478"/>
    </source>
</evidence>
<dbReference type="InterPro" id="IPR010627">
    <property type="entry name" value="Prepilin_pept_A24_N"/>
</dbReference>
<accession>E0UBZ2</accession>
<feature type="domain" description="Prepilin peptidase A24 N-terminal" evidence="12">
    <location>
        <begin position="16"/>
        <end position="98"/>
    </location>
</feature>
<dbReference type="OrthoDB" id="9789291at2"/>
<evidence type="ECO:0000256" key="1">
    <source>
        <dbReference type="ARBA" id="ARBA00004429"/>
    </source>
</evidence>
<dbReference type="EC" id="2.1.1.-" evidence="9"/>
<name>E0UBZ2_GLOV7</name>
<organism evidence="13 14">
    <name type="scientific">Gloeothece verrucosa (strain PCC 7822)</name>
    <name type="common">Cyanothece sp. (strain PCC 7822)</name>
    <dbReference type="NCBI Taxonomy" id="497965"/>
    <lineage>
        <taxon>Bacteria</taxon>
        <taxon>Bacillati</taxon>
        <taxon>Cyanobacteriota</taxon>
        <taxon>Cyanophyceae</taxon>
        <taxon>Oscillatoriophycideae</taxon>
        <taxon>Chroococcales</taxon>
        <taxon>Aphanothecaceae</taxon>
        <taxon>Gloeothece</taxon>
        <taxon>Gloeothece verrucosa</taxon>
    </lineage>
</organism>
<dbReference type="InterPro" id="IPR050882">
    <property type="entry name" value="Prepilin_peptidase/N-MTase"/>
</dbReference>
<keyword evidence="5 9" id="KW-0812">Transmembrane</keyword>
<dbReference type="PANTHER" id="PTHR30487">
    <property type="entry name" value="TYPE 4 PREPILIN-LIKE PROTEINS LEADER PEPTIDE-PROCESSING ENZYME"/>
    <property type="match status" value="1"/>
</dbReference>
<comment type="function">
    <text evidence="9">Plays an essential role in type IV pili and type II pseudopili formation by proteolytically removing the leader sequence from substrate proteins and subsequently monomethylating the alpha-amino group of the newly exposed N-terminal phenylalanine.</text>
</comment>
<dbReference type="GO" id="GO:0005886">
    <property type="term" value="C:plasma membrane"/>
    <property type="evidence" value="ECO:0007669"/>
    <property type="project" value="UniProtKB-SubCell"/>
</dbReference>
<sequence>METLVNVIVTLFVFAFGAAIGSFLNVVIYRIPAGLSLIHPPSRCPKCSHKLGSRENVPILGWLWLRGRCRWCRSPISIRYPLVEAATALLFGLVFWKFGFELSTLGYWAFCSWLLALSLIDVDTMTLPNALTQSGLVLGLVFQGTRGGSDFSQIPHNLMFGIVGAVLGIWLFEIIRWVGTLVFGQEAMGGGDPKLAAMIGAWLGWKYLLLTGFLACALGTAFGVVAILLTQMGRRHPIRFGPFLGLGAALTLFWGEKMISTYMKFFFPLY</sequence>
<comment type="similarity">
    <text evidence="2 8">Belongs to the peptidase A24 family.</text>
</comment>
<evidence type="ECO:0000256" key="6">
    <source>
        <dbReference type="ARBA" id="ARBA00022989"/>
    </source>
</evidence>
<dbReference type="KEGG" id="cyj:Cyan7822_3257"/>
<evidence type="ECO:0000256" key="2">
    <source>
        <dbReference type="ARBA" id="ARBA00005801"/>
    </source>
</evidence>
<dbReference type="HOGENOM" id="CLU_057101_0_1_3"/>